<dbReference type="Proteomes" id="UP000028483">
    <property type="component" value="Unassembled WGS sequence"/>
</dbReference>
<dbReference type="HOGENOM" id="CLU_3319422_0_0_6"/>
<organism evidence="1 2">
    <name type="scientific">Xenorhabdus bovienii str. oregonense</name>
    <dbReference type="NCBI Taxonomy" id="1398202"/>
    <lineage>
        <taxon>Bacteria</taxon>
        <taxon>Pseudomonadati</taxon>
        <taxon>Pseudomonadota</taxon>
        <taxon>Gammaproteobacteria</taxon>
        <taxon>Enterobacterales</taxon>
        <taxon>Morganellaceae</taxon>
        <taxon>Xenorhabdus</taxon>
    </lineage>
</organism>
<accession>A0A077P1I2</accession>
<comment type="caution">
    <text evidence="1">The sequence shown here is derived from an EMBL/GenBank/DDBJ whole genome shotgun (WGS) entry which is preliminary data.</text>
</comment>
<gene>
    <name evidence="1" type="ORF">XBO1_1340001</name>
</gene>
<reference evidence="1" key="1">
    <citation type="submission" date="2013-07" db="EMBL/GenBank/DDBJ databases">
        <title>Sub-species coevolution in mutualistic symbiosis.</title>
        <authorList>
            <person name="Murfin K."/>
            <person name="Klassen J."/>
            <person name="Lee M."/>
            <person name="Forst S."/>
            <person name="Stock P."/>
            <person name="Goodrich-Blair H."/>
        </authorList>
    </citation>
    <scope>NUCLEOTIDE SEQUENCE [LARGE SCALE GENOMIC DNA]</scope>
    <source>
        <strain evidence="1">Oregonense</strain>
    </source>
</reference>
<evidence type="ECO:0000313" key="1">
    <source>
        <dbReference type="EMBL" id="CDH04684.1"/>
    </source>
</evidence>
<evidence type="ECO:0000313" key="2">
    <source>
        <dbReference type="Proteomes" id="UP000028483"/>
    </source>
</evidence>
<dbReference type="AlphaFoldDB" id="A0A077P1I2"/>
<name>A0A077P1I2_XENBV</name>
<sequence length="40" mass="4553">MSGNLTTFDKPAFKFGARTRNRTKDTGIFNPLLYRLSYPG</sequence>
<protein>
    <submittedName>
        <fullName evidence="1">Uncharacterized protein</fullName>
    </submittedName>
</protein>
<dbReference type="EMBL" id="CBSX010000040">
    <property type="protein sequence ID" value="CDH04684.1"/>
    <property type="molecule type" value="Genomic_DNA"/>
</dbReference>
<dbReference type="AntiFam" id="ANF00012">
    <property type="entry name" value="tRNA translation"/>
</dbReference>
<proteinExistence type="predicted"/>